<evidence type="ECO:0000313" key="4">
    <source>
        <dbReference type="EMBL" id="KZP01444.1"/>
    </source>
</evidence>
<dbReference type="PANTHER" id="PTHR21349">
    <property type="entry name" value="50S RIBOSOMAL PROTEIN L21"/>
    <property type="match status" value="1"/>
</dbReference>
<name>A0A167RZY6_CALVF</name>
<dbReference type="InterPro" id="IPR036164">
    <property type="entry name" value="bL21-like_sf"/>
</dbReference>
<evidence type="ECO:0000256" key="2">
    <source>
        <dbReference type="ARBA" id="ARBA00044129"/>
    </source>
</evidence>
<organism evidence="4 5">
    <name type="scientific">Calocera viscosa (strain TUFC12733)</name>
    <dbReference type="NCBI Taxonomy" id="1330018"/>
    <lineage>
        <taxon>Eukaryota</taxon>
        <taxon>Fungi</taxon>
        <taxon>Dikarya</taxon>
        <taxon>Basidiomycota</taxon>
        <taxon>Agaricomycotina</taxon>
        <taxon>Dacrymycetes</taxon>
        <taxon>Dacrymycetales</taxon>
        <taxon>Dacrymycetaceae</taxon>
        <taxon>Calocera</taxon>
    </lineage>
</organism>
<evidence type="ECO:0000256" key="1">
    <source>
        <dbReference type="ARBA" id="ARBA00008563"/>
    </source>
</evidence>
<dbReference type="STRING" id="1330018.A0A167RZY6"/>
<feature type="compositionally biased region" description="Polar residues" evidence="3">
    <location>
        <begin position="45"/>
        <end position="62"/>
    </location>
</feature>
<sequence>MRCWASCRKPTPSLRVVLSRLYQRSLASVATGDIRASWSQLPDATFTTPESSNRELGSTSSPPSAPDFPTALQCLRQQPSHYVVASLHGRRYLLTPRDLLTIPRLKNVAVGEVLCLNKVHELGSRDFTLRGEPCLPADTVSITATVVEHTKGEMQRIVKKKRRKGYKKTIEHKQTYTRLRIGDIEIGV</sequence>
<feature type="region of interest" description="Disordered" evidence="3">
    <location>
        <begin position="45"/>
        <end position="68"/>
    </location>
</feature>
<gene>
    <name evidence="4" type="ORF">CALVIDRAFT_532208</name>
</gene>
<proteinExistence type="inferred from homology"/>
<comment type="similarity">
    <text evidence="1">Belongs to the bacterial ribosomal protein bL21 family.</text>
</comment>
<dbReference type="Pfam" id="PF00829">
    <property type="entry name" value="Ribosomal_L21p"/>
    <property type="match status" value="1"/>
</dbReference>
<dbReference type="OrthoDB" id="5994at2759"/>
<dbReference type="SUPFAM" id="SSF141091">
    <property type="entry name" value="L21p-like"/>
    <property type="match status" value="1"/>
</dbReference>
<dbReference type="Proteomes" id="UP000076738">
    <property type="component" value="Unassembled WGS sequence"/>
</dbReference>
<evidence type="ECO:0000313" key="5">
    <source>
        <dbReference type="Proteomes" id="UP000076738"/>
    </source>
</evidence>
<dbReference type="AlphaFoldDB" id="A0A167RZY6"/>
<evidence type="ECO:0000256" key="3">
    <source>
        <dbReference type="SAM" id="MobiDB-lite"/>
    </source>
</evidence>
<protein>
    <recommendedName>
        <fullName evidence="2">Large ribosomal subunit protein bL21m</fullName>
    </recommendedName>
</protein>
<dbReference type="GO" id="GO:0003735">
    <property type="term" value="F:structural constituent of ribosome"/>
    <property type="evidence" value="ECO:0007669"/>
    <property type="project" value="TreeGrafter"/>
</dbReference>
<dbReference type="GO" id="GO:0005762">
    <property type="term" value="C:mitochondrial large ribosomal subunit"/>
    <property type="evidence" value="ECO:0007669"/>
    <property type="project" value="TreeGrafter"/>
</dbReference>
<dbReference type="InterPro" id="IPR028909">
    <property type="entry name" value="bL21-like"/>
</dbReference>
<dbReference type="PANTHER" id="PTHR21349:SF0">
    <property type="entry name" value="LARGE RIBOSOMAL SUBUNIT PROTEIN BL21M"/>
    <property type="match status" value="1"/>
</dbReference>
<reference evidence="4 5" key="1">
    <citation type="journal article" date="2016" name="Mol. Biol. Evol.">
        <title>Comparative Genomics of Early-Diverging Mushroom-Forming Fungi Provides Insights into the Origins of Lignocellulose Decay Capabilities.</title>
        <authorList>
            <person name="Nagy L.G."/>
            <person name="Riley R."/>
            <person name="Tritt A."/>
            <person name="Adam C."/>
            <person name="Daum C."/>
            <person name="Floudas D."/>
            <person name="Sun H."/>
            <person name="Yadav J.S."/>
            <person name="Pangilinan J."/>
            <person name="Larsson K.H."/>
            <person name="Matsuura K."/>
            <person name="Barry K."/>
            <person name="Labutti K."/>
            <person name="Kuo R."/>
            <person name="Ohm R.A."/>
            <person name="Bhattacharya S.S."/>
            <person name="Shirouzu T."/>
            <person name="Yoshinaga Y."/>
            <person name="Martin F.M."/>
            <person name="Grigoriev I.V."/>
            <person name="Hibbett D.S."/>
        </authorList>
    </citation>
    <scope>NUCLEOTIDE SEQUENCE [LARGE SCALE GENOMIC DNA]</scope>
    <source>
        <strain evidence="4 5">TUFC12733</strain>
    </source>
</reference>
<keyword evidence="5" id="KW-1185">Reference proteome</keyword>
<dbReference type="EMBL" id="KV417266">
    <property type="protein sequence ID" value="KZP01444.1"/>
    <property type="molecule type" value="Genomic_DNA"/>
</dbReference>
<accession>A0A167RZY6</accession>